<sequence length="154" mass="18307">MHAHTHTYTRVCIELLQLGKWGKRESVHVPATKKREFLRDSRRNCFKKKKKKKKRDKIANTKYYIALNNIAPKIANIKYYIALNNIALKIAELRLIYAQAQRVRTFFPHLPASSFCTAHTRKPRTNRGFLKRQSCMCVKMCPHRHTYVRRHVNM</sequence>
<name>A0A1A8ZEV2_PLAOA</name>
<evidence type="ECO:0000313" key="1">
    <source>
        <dbReference type="EMBL" id="SBT42330.1"/>
    </source>
</evidence>
<evidence type="ECO:0000313" key="2">
    <source>
        <dbReference type="Proteomes" id="UP000078550"/>
    </source>
</evidence>
<dbReference type="Proteomes" id="UP000078550">
    <property type="component" value="Unassembled WGS sequence"/>
</dbReference>
<reference evidence="2" key="1">
    <citation type="submission" date="2016-05" db="EMBL/GenBank/DDBJ databases">
        <authorList>
            <person name="Naeem Raeece"/>
        </authorList>
    </citation>
    <scope>NUCLEOTIDE SEQUENCE [LARGE SCALE GENOMIC DNA]</scope>
</reference>
<gene>
    <name evidence="1" type="ORF">POVWA2_043560</name>
</gene>
<accession>A0A1A8ZEV2</accession>
<proteinExistence type="predicted"/>
<dbReference type="EMBL" id="FLRE01000164">
    <property type="protein sequence ID" value="SBT42330.1"/>
    <property type="molecule type" value="Genomic_DNA"/>
</dbReference>
<dbReference type="AlphaFoldDB" id="A0A1A8ZEV2"/>
<organism evidence="1 2">
    <name type="scientific">Plasmodium ovale wallikeri</name>
    <dbReference type="NCBI Taxonomy" id="864142"/>
    <lineage>
        <taxon>Eukaryota</taxon>
        <taxon>Sar</taxon>
        <taxon>Alveolata</taxon>
        <taxon>Apicomplexa</taxon>
        <taxon>Aconoidasida</taxon>
        <taxon>Haemosporida</taxon>
        <taxon>Plasmodiidae</taxon>
        <taxon>Plasmodium</taxon>
        <taxon>Plasmodium (Plasmodium)</taxon>
    </lineage>
</organism>
<protein>
    <submittedName>
        <fullName evidence="1">Uncharacterized protein</fullName>
    </submittedName>
</protein>